<sequence>MRDHRPTLTEDIISKSKLAEIQQHAAQIHQLNQTVLELLPQDIRRYCRVANCRGSQLILEVANAAIKMKLSYDRLHLLSQLRQKGFARLINIDINVRPELYINEPNRVEERKVERPPLSKATADNLNMLAEMAPDKIKKRLQNIAKLADKN</sequence>
<dbReference type="InterPro" id="IPR007922">
    <property type="entry name" value="DciA-like"/>
</dbReference>
<evidence type="ECO:0000313" key="1">
    <source>
        <dbReference type="EMBL" id="GAM77011.1"/>
    </source>
</evidence>
<gene>
    <name evidence="1" type="ORF">JCM19241_5907</name>
</gene>
<name>A0A0B8QEH8_9VIBR</name>
<organism evidence="1 2">
    <name type="scientific">Vibrio ishigakensis</name>
    <dbReference type="NCBI Taxonomy" id="1481914"/>
    <lineage>
        <taxon>Bacteria</taxon>
        <taxon>Pseudomonadati</taxon>
        <taxon>Pseudomonadota</taxon>
        <taxon>Gammaproteobacteria</taxon>
        <taxon>Vibrionales</taxon>
        <taxon>Vibrionaceae</taxon>
        <taxon>Vibrio</taxon>
    </lineage>
</organism>
<reference evidence="1 2" key="1">
    <citation type="submission" date="2015-01" db="EMBL/GenBank/DDBJ databases">
        <title>Vibrio sp. C94 JCM 19241 whole genome shotgun sequence.</title>
        <authorList>
            <person name="Sawabe T."/>
            <person name="Meirelles P."/>
            <person name="Feng G."/>
            <person name="Sayaka M."/>
            <person name="Hattori M."/>
            <person name="Ohkuma M."/>
        </authorList>
    </citation>
    <scope>NUCLEOTIDE SEQUENCE [LARGE SCALE GENOMIC DNA]</scope>
    <source>
        <strain evidence="2">JCM 19241</strain>
    </source>
</reference>
<dbReference type="AlphaFoldDB" id="A0A0B8QEH8"/>
<protein>
    <submittedName>
        <fullName evidence="1">Zn-ribbon-containing</fullName>
    </submittedName>
</protein>
<dbReference type="EMBL" id="BBSC01000007">
    <property type="protein sequence ID" value="GAM77011.1"/>
    <property type="molecule type" value="Genomic_DNA"/>
</dbReference>
<comment type="caution">
    <text evidence="1">The sequence shown here is derived from an EMBL/GenBank/DDBJ whole genome shotgun (WGS) entry which is preliminary data.</text>
</comment>
<dbReference type="STRING" id="1481914.JCM19241_5907"/>
<evidence type="ECO:0000313" key="2">
    <source>
        <dbReference type="Proteomes" id="UP000031666"/>
    </source>
</evidence>
<proteinExistence type="predicted"/>
<accession>A0A0B8QEH8</accession>
<dbReference type="Proteomes" id="UP000031666">
    <property type="component" value="Unassembled WGS sequence"/>
</dbReference>
<dbReference type="Pfam" id="PF05258">
    <property type="entry name" value="DciA"/>
    <property type="match status" value="1"/>
</dbReference>
<reference evidence="1 2" key="2">
    <citation type="submission" date="2015-01" db="EMBL/GenBank/DDBJ databases">
        <authorList>
            <consortium name="NBRP consortium"/>
            <person name="Sawabe T."/>
            <person name="Meirelles P."/>
            <person name="Feng G."/>
            <person name="Sayaka M."/>
            <person name="Hattori M."/>
            <person name="Ohkuma M."/>
        </authorList>
    </citation>
    <scope>NUCLEOTIDE SEQUENCE [LARGE SCALE GENOMIC DNA]</scope>
    <source>
        <strain evidence="2">JCM 19241</strain>
    </source>
</reference>